<proteinExistence type="predicted"/>
<dbReference type="EMBL" id="BA000011">
    <property type="protein sequence ID" value="BAB60536.1"/>
    <property type="molecule type" value="Genomic_DNA"/>
</dbReference>
<name>Q978M1_THEVO</name>
<dbReference type="PhylomeDB" id="Q978M1"/>
<dbReference type="Gene3D" id="3.30.1310.20">
    <property type="entry name" value="PRTase-like"/>
    <property type="match status" value="1"/>
</dbReference>
<evidence type="ECO:0000313" key="2">
    <source>
        <dbReference type="EMBL" id="BAB60536.1"/>
    </source>
</evidence>
<dbReference type="eggNOG" id="arCOG00041">
    <property type="taxonomic scope" value="Archaea"/>
</dbReference>
<evidence type="ECO:0000313" key="3">
    <source>
        <dbReference type="Proteomes" id="UP000001017"/>
    </source>
</evidence>
<dbReference type="CDD" id="cd06223">
    <property type="entry name" value="PRTases_typeI"/>
    <property type="match status" value="1"/>
</dbReference>
<dbReference type="HOGENOM" id="CLU_083583_0_0_2"/>
<dbReference type="InterPro" id="IPR029057">
    <property type="entry name" value="PRTase-like"/>
</dbReference>
<dbReference type="GeneID" id="1442085"/>
<dbReference type="KEGG" id="tvo:TVG1440802"/>
<organism evidence="2 3">
    <name type="scientific">Thermoplasma volcanium (strain ATCC 51530 / DSM 4299 / JCM 9571 / NBRC 15438 / GSS1)</name>
    <dbReference type="NCBI Taxonomy" id="273116"/>
    <lineage>
        <taxon>Archaea</taxon>
        <taxon>Methanobacteriati</taxon>
        <taxon>Thermoplasmatota</taxon>
        <taxon>Thermoplasmata</taxon>
        <taxon>Thermoplasmatales</taxon>
        <taxon>Thermoplasmataceae</taxon>
        <taxon>Thermoplasma</taxon>
    </lineage>
</organism>
<dbReference type="Pfam" id="PF00156">
    <property type="entry name" value="Pribosyltran"/>
    <property type="match status" value="1"/>
</dbReference>
<gene>
    <name evidence="2" type="ORF">TVG1440802</name>
</gene>
<reference evidence="2 3" key="1">
    <citation type="journal article" date="1999" name="Proc. Jpn. Acad.">
        <title>Determination of the complete genomic DNA sequence of Thermoplasma volvanium GSS1.</title>
        <authorList>
            <person name="Kawashima T."/>
            <person name="Yamamoto Y."/>
            <person name="Aramaki H."/>
            <person name="Nunoshiba T."/>
            <person name="Kawamoto T."/>
            <person name="Watanabe K."/>
            <person name="Yamazaki M."/>
            <person name="Kanehori K."/>
            <person name="Amano N."/>
            <person name="Ohya Y."/>
            <person name="Makino K."/>
            <person name="Suzuki M."/>
        </authorList>
    </citation>
    <scope>NUCLEOTIDE SEQUENCE [LARGE SCALE GENOMIC DNA]</scope>
    <source>
        <strain evidence="3">ATCC 51530 / DSM 4299 / JCM 9571 / NBRC 15438 / GSS1</strain>
    </source>
</reference>
<dbReference type="Proteomes" id="UP000001017">
    <property type="component" value="Chromosome"/>
</dbReference>
<dbReference type="OrthoDB" id="56536at2157"/>
<dbReference type="Gene3D" id="3.40.50.2020">
    <property type="match status" value="1"/>
</dbReference>
<accession>Q978M1</accession>
<keyword evidence="3" id="KW-1185">Reference proteome</keyword>
<dbReference type="AlphaFoldDB" id="Q978M1"/>
<reference evidence="2 3" key="2">
    <citation type="journal article" date="2000" name="Proc. Natl. Acad. Sci. U.S.A.">
        <title>Archaeal adaptation to higher temperatures revealed by genomic sequence of Thermoplasma volcanium.</title>
        <authorList>
            <person name="Kawashima T."/>
            <person name="Amano N."/>
            <person name="Koike H."/>
            <person name="Makino S."/>
            <person name="Higuchi S."/>
            <person name="Kawashima-Ohya Y."/>
            <person name="Watanabe K."/>
            <person name="Yamazaki M."/>
            <person name="Kanehori K."/>
            <person name="Kawamoto T."/>
            <person name="Nunoshiba T."/>
            <person name="Yamamoto Y."/>
            <person name="Aramaki H."/>
            <person name="Makino K."/>
            <person name="Suzuki M."/>
        </authorList>
    </citation>
    <scope>NUCLEOTIDE SEQUENCE [LARGE SCALE GENOMIC DNA]</scope>
    <source>
        <strain evidence="3">ATCC 51530 / DSM 4299 / JCM 9571 / NBRC 15438 / GSS1</strain>
    </source>
</reference>
<dbReference type="STRING" id="273116.gene:9382202"/>
<dbReference type="RefSeq" id="WP_010917627.1">
    <property type="nucleotide sequence ID" value="NC_002689.2"/>
</dbReference>
<feature type="domain" description="Phosphoribosyltransferase" evidence="1">
    <location>
        <begin position="11"/>
        <end position="168"/>
    </location>
</feature>
<sequence length="214" mass="23220">MVTFIDRYEAGKQLAKKITNLSGKCTVTGIARGGIAVAYQVSASIGLPLTTIIVKKIGHPADEEFAIGAVAEGPEPYVYKGEYALSVEPAIFEAFAAEKKKEVNSVRRILGQENSVFYKNWDCVILVDDGVATGSSMIGAIRSLKLNVSKNIIAAAPVFSEEAYVAVRSEGVSIAYVIIPFDFEAVSEFYRDFSEITYADVLEIIRKAYANNGK</sequence>
<evidence type="ECO:0000259" key="1">
    <source>
        <dbReference type="Pfam" id="PF00156"/>
    </source>
</evidence>
<dbReference type="PaxDb" id="273116-14325633"/>
<protein>
    <recommendedName>
        <fullName evidence="1">Phosphoribosyltransferase domain-containing protein</fullName>
    </recommendedName>
</protein>
<dbReference type="InterPro" id="IPR000836">
    <property type="entry name" value="PRTase_dom"/>
</dbReference>
<dbReference type="SUPFAM" id="SSF53271">
    <property type="entry name" value="PRTase-like"/>
    <property type="match status" value="1"/>
</dbReference>